<dbReference type="Gene3D" id="2.60.120.10">
    <property type="entry name" value="Jelly Rolls"/>
    <property type="match status" value="1"/>
</dbReference>
<reference evidence="6 7" key="1">
    <citation type="submission" date="2009-08" db="EMBL/GenBank/DDBJ databases">
        <title>The draft genome of Rhodobacter sp. SW2.</title>
        <authorList>
            <consortium name="US DOE Joint Genome Institute (JGI-PGF)"/>
            <person name="Lucas S."/>
            <person name="Copeland A."/>
            <person name="Lapidus A."/>
            <person name="Glavina del Rio T."/>
            <person name="Tice H."/>
            <person name="Bruce D."/>
            <person name="Goodwin L."/>
            <person name="Pitluck S."/>
            <person name="Larimer F."/>
            <person name="Land M.L."/>
            <person name="Hauser L."/>
            <person name="Emerson D."/>
        </authorList>
    </citation>
    <scope>NUCLEOTIDE SEQUENCE [LARGE SCALE GENOMIC DNA]</scope>
    <source>
        <strain evidence="6 7">SW2</strain>
    </source>
</reference>
<organism evidence="6 7">
    <name type="scientific">Rhodobacter ferrooxidans</name>
    <dbReference type="NCBI Taxonomy" id="371731"/>
    <lineage>
        <taxon>Bacteria</taxon>
        <taxon>Pseudomonadati</taxon>
        <taxon>Pseudomonadota</taxon>
        <taxon>Alphaproteobacteria</taxon>
        <taxon>Rhodobacterales</taxon>
        <taxon>Rhodobacter group</taxon>
        <taxon>Rhodobacter</taxon>
    </lineage>
</organism>
<evidence type="ECO:0000313" key="7">
    <source>
        <dbReference type="Proteomes" id="UP000010121"/>
    </source>
</evidence>
<dbReference type="InterPro" id="IPR018490">
    <property type="entry name" value="cNMP-bd_dom_sf"/>
</dbReference>
<proteinExistence type="predicted"/>
<dbReference type="RefSeq" id="WP_008029086.1">
    <property type="nucleotide sequence ID" value="NZ_ACYY01000006.1"/>
</dbReference>
<dbReference type="PANTHER" id="PTHR24567">
    <property type="entry name" value="CRP FAMILY TRANSCRIPTIONAL REGULATORY PROTEIN"/>
    <property type="match status" value="1"/>
</dbReference>
<dbReference type="OrthoDB" id="9776746at2"/>
<dbReference type="InterPro" id="IPR036390">
    <property type="entry name" value="WH_DNA-bd_sf"/>
</dbReference>
<evidence type="ECO:0000313" key="6">
    <source>
        <dbReference type="EMBL" id="EEW25787.1"/>
    </source>
</evidence>
<dbReference type="EMBL" id="ACYY01000006">
    <property type="protein sequence ID" value="EEW25787.1"/>
    <property type="molecule type" value="Genomic_DNA"/>
</dbReference>
<evidence type="ECO:0000259" key="4">
    <source>
        <dbReference type="PROSITE" id="PS50042"/>
    </source>
</evidence>
<name>C8RZJ0_9RHOB</name>
<dbReference type="SUPFAM" id="SSF51206">
    <property type="entry name" value="cAMP-binding domain-like"/>
    <property type="match status" value="1"/>
</dbReference>
<protein>
    <submittedName>
        <fullName evidence="6">Transcriptional regulator, Crp/Fnr family</fullName>
    </submittedName>
</protein>
<dbReference type="PROSITE" id="PS51063">
    <property type="entry name" value="HTH_CRP_2"/>
    <property type="match status" value="1"/>
</dbReference>
<keyword evidence="3" id="KW-0804">Transcription</keyword>
<dbReference type="InterPro" id="IPR000595">
    <property type="entry name" value="cNMP-bd_dom"/>
</dbReference>
<accession>C8RZJ0</accession>
<dbReference type="SMART" id="SM00419">
    <property type="entry name" value="HTH_CRP"/>
    <property type="match status" value="1"/>
</dbReference>
<dbReference type="InterPro" id="IPR036388">
    <property type="entry name" value="WH-like_DNA-bd_sf"/>
</dbReference>
<dbReference type="Gene3D" id="1.10.10.10">
    <property type="entry name" value="Winged helix-like DNA-binding domain superfamily/Winged helix DNA-binding domain"/>
    <property type="match status" value="1"/>
</dbReference>
<gene>
    <name evidence="6" type="ORF">Rsw2DRAFT_1218</name>
</gene>
<dbReference type="STRING" id="371731.Rsw2DRAFT_1218"/>
<dbReference type="InterPro" id="IPR050397">
    <property type="entry name" value="Env_Response_Regulators"/>
</dbReference>
<evidence type="ECO:0000256" key="2">
    <source>
        <dbReference type="ARBA" id="ARBA00023125"/>
    </source>
</evidence>
<dbReference type="GO" id="GO:0003700">
    <property type="term" value="F:DNA-binding transcription factor activity"/>
    <property type="evidence" value="ECO:0007669"/>
    <property type="project" value="TreeGrafter"/>
</dbReference>
<dbReference type="CDD" id="cd00038">
    <property type="entry name" value="CAP_ED"/>
    <property type="match status" value="1"/>
</dbReference>
<evidence type="ECO:0000259" key="5">
    <source>
        <dbReference type="PROSITE" id="PS51063"/>
    </source>
</evidence>
<dbReference type="InterPro" id="IPR012318">
    <property type="entry name" value="HTH_CRP"/>
</dbReference>
<dbReference type="GO" id="GO:0003677">
    <property type="term" value="F:DNA binding"/>
    <property type="evidence" value="ECO:0007669"/>
    <property type="project" value="UniProtKB-KW"/>
</dbReference>
<keyword evidence="1" id="KW-0805">Transcription regulation</keyword>
<dbReference type="InterPro" id="IPR014710">
    <property type="entry name" value="RmlC-like_jellyroll"/>
</dbReference>
<dbReference type="Proteomes" id="UP000010121">
    <property type="component" value="Unassembled WGS sequence"/>
</dbReference>
<dbReference type="Pfam" id="PF13545">
    <property type="entry name" value="HTH_Crp_2"/>
    <property type="match status" value="1"/>
</dbReference>
<dbReference type="SMART" id="SM00100">
    <property type="entry name" value="cNMP"/>
    <property type="match status" value="1"/>
</dbReference>
<keyword evidence="7" id="KW-1185">Reference proteome</keyword>
<keyword evidence="2" id="KW-0238">DNA-binding</keyword>
<comment type="caution">
    <text evidence="6">The sequence shown here is derived from an EMBL/GenBank/DDBJ whole genome shotgun (WGS) entry which is preliminary data.</text>
</comment>
<dbReference type="Pfam" id="PF00027">
    <property type="entry name" value="cNMP_binding"/>
    <property type="match status" value="1"/>
</dbReference>
<feature type="domain" description="Cyclic nucleotide-binding" evidence="4">
    <location>
        <begin position="31"/>
        <end position="140"/>
    </location>
</feature>
<dbReference type="AlphaFoldDB" id="C8RZJ0"/>
<evidence type="ECO:0000256" key="3">
    <source>
        <dbReference type="ARBA" id="ARBA00023163"/>
    </source>
</evidence>
<feature type="domain" description="HTH crp-type" evidence="5">
    <location>
        <begin position="154"/>
        <end position="217"/>
    </location>
</feature>
<dbReference type="PROSITE" id="PS50042">
    <property type="entry name" value="CNMP_BINDING_3"/>
    <property type="match status" value="1"/>
</dbReference>
<dbReference type="GO" id="GO:0005829">
    <property type="term" value="C:cytosol"/>
    <property type="evidence" value="ECO:0007669"/>
    <property type="project" value="TreeGrafter"/>
</dbReference>
<dbReference type="eggNOG" id="COG0664">
    <property type="taxonomic scope" value="Bacteria"/>
</dbReference>
<dbReference type="SUPFAM" id="SSF46785">
    <property type="entry name" value="Winged helix' DNA-binding domain"/>
    <property type="match status" value="1"/>
</dbReference>
<evidence type="ECO:0000256" key="1">
    <source>
        <dbReference type="ARBA" id="ARBA00023015"/>
    </source>
</evidence>
<sequence length="229" mass="25023">MTHTPDPKSPQNGWTARAGLTGLPRELRAGLDALPVMHLPKGKTLFRPGDAATGFSVVLSGRIEVFLTGPTGREILLYGVEPGESCVQTTLGLMGGEDYTGEAITASDCDLVMIPRSLFLNLMDRAAPFRSFVFRAFAARMQGMMQLLERVAFQRVESRLAAVLLELAQNDEVHATQADLAARIGTAREVISRRLDSFARRGWVETDRGRVRLTNPAALRRLAETDAAD</sequence>
<dbReference type="PANTHER" id="PTHR24567:SF74">
    <property type="entry name" value="HTH-TYPE TRANSCRIPTIONAL REGULATOR ARCR"/>
    <property type="match status" value="1"/>
</dbReference>